<name>A0A2Z2HHT1_9ARCH</name>
<reference evidence="1 2" key="1">
    <citation type="journal article" date="2017" name="Environ. Microbiol.">
        <title>Genome and epigenome of a novel marine Thaumarchaeota strain suggest viral infection, phosphorothioation DNA modification and multiple restriction systems.</title>
        <authorList>
            <person name="Ahlgren N.A."/>
            <person name="Chen Y."/>
            <person name="Needham D.M."/>
            <person name="Parada A.E."/>
            <person name="Sachdeva R."/>
            <person name="Trinh V."/>
            <person name="Chen T."/>
            <person name="Fuhrman J.A."/>
        </authorList>
    </citation>
    <scope>NUCLEOTIDE SEQUENCE [LARGE SCALE GENOMIC DNA]</scope>
    <source>
        <strain evidence="1 2">SPOT01</strain>
    </source>
</reference>
<accession>A0A2Z2HHT1</accession>
<dbReference type="AlphaFoldDB" id="A0A2Z2HHT1"/>
<dbReference type="GO" id="GO:0016020">
    <property type="term" value="C:membrane"/>
    <property type="evidence" value="ECO:0007669"/>
    <property type="project" value="InterPro"/>
</dbReference>
<keyword evidence="1" id="KW-0808">Transferase</keyword>
<dbReference type="InterPro" id="IPR043148">
    <property type="entry name" value="TagF_C"/>
</dbReference>
<dbReference type="SUPFAM" id="SSF53756">
    <property type="entry name" value="UDP-Glycosyltransferase/glycogen phosphorylase"/>
    <property type="match status" value="1"/>
</dbReference>
<evidence type="ECO:0000313" key="1">
    <source>
        <dbReference type="EMBL" id="ARS63772.1"/>
    </source>
</evidence>
<dbReference type="RefSeq" id="WP_086907000.1">
    <property type="nucleotide sequence ID" value="NZ_CP021324.1"/>
</dbReference>
<dbReference type="EMBL" id="CP021324">
    <property type="protein sequence ID" value="ARS63772.1"/>
    <property type="molecule type" value="Genomic_DNA"/>
</dbReference>
<sequence length="614" mass="72184">MVEIKFCEKKDIKNISSNLLEIDFEDLEQYYNFLQETNEFQKIIYKKIGNKSIVEWFSSDEISYWWLISAVIFPKFNEEIIFIERILNLINEKKPSKIILDGFFDKYFIINAICKQNNIKLKINHKKKYFFDQKQKISKSIKPIRYKKILKQKQEKRLASFSKKTSFSQPPNDYTIVTGINRRIKQPTLTGKVTKQDFIIQPIIDLLKKNNYPLMCIDLDYTLKGTTESLSERLETDVNWIPIEYFSKELPSKKTLDIINELQNNFASLKKYNLNDHFIYKNISLWTILESTFNDVFLEPYLPTYINLIDQFEIFFSNHKPKAIIQAYEVGPFAKVIEIAAKKFGIKTIGIQHGMLNEPGHDYTHKEIFSSKSPLGTPIPDSTFVFGEYYKKILTKDGNYPSDKVTVTGNLNWLYLDKFLKIFDRGDLLKQYQFVNKKIVLIPLSFRIAYAKKNLSDRVLLNKIYLTMGKNKDLIFLIRPHPGDEFNQKTLDELYPNSNFKCSNASLVEDLILCDIVIITYSTIGLEAALFKKPVIFVNLNKKNKLQFYSKIPLEMIDDKIAMYSKLDEIDEIINNIFEKKWIYDSLSKRNNFLKHVLNYENNIDLLKLIFSNA</sequence>
<proteinExistence type="predicted"/>
<dbReference type="OrthoDB" id="112437at2157"/>
<gene>
    <name evidence="1" type="ORF">NMSP_0140</name>
</gene>
<dbReference type="InterPro" id="IPR007554">
    <property type="entry name" value="Glycerophosphate_synth"/>
</dbReference>
<dbReference type="KEGG" id="nct:NMSP_0140"/>
<dbReference type="Gene3D" id="3.40.50.12580">
    <property type="match status" value="1"/>
</dbReference>
<protein>
    <submittedName>
        <fullName evidence="1">CDP-Glycerol:Poly(Glycerophosphate) glycerophosphotransferase</fullName>
    </submittedName>
</protein>
<organism evidence="1 2">
    <name type="scientific">Candidatus Nitrosomarinus catalinensis</name>
    <dbReference type="NCBI Taxonomy" id="1898749"/>
    <lineage>
        <taxon>Archaea</taxon>
        <taxon>Nitrososphaerota</taxon>
        <taxon>Nitrososphaeria</taxon>
        <taxon>Nitrosopumilales</taxon>
        <taxon>Nitrosopumilaceae</taxon>
        <taxon>Candidatus Nitrosomarinus</taxon>
    </lineage>
</organism>
<dbReference type="Proteomes" id="UP000249949">
    <property type="component" value="Chromosome"/>
</dbReference>
<dbReference type="Pfam" id="PF04464">
    <property type="entry name" value="Glyphos_transf"/>
    <property type="match status" value="1"/>
</dbReference>
<evidence type="ECO:0000313" key="2">
    <source>
        <dbReference type="Proteomes" id="UP000249949"/>
    </source>
</evidence>
<keyword evidence="2" id="KW-1185">Reference proteome</keyword>
<dbReference type="GO" id="GO:0047355">
    <property type="term" value="F:CDP-glycerol glycerophosphotransferase activity"/>
    <property type="evidence" value="ECO:0007669"/>
    <property type="project" value="InterPro"/>
</dbReference>
<dbReference type="GeneID" id="32900642"/>